<dbReference type="SUPFAM" id="SSF50486">
    <property type="entry name" value="FMT C-terminal domain-like"/>
    <property type="match status" value="1"/>
</dbReference>
<dbReference type="EMBL" id="PFNO01000128">
    <property type="protein sequence ID" value="PIZ48334.1"/>
    <property type="molecule type" value="Genomic_DNA"/>
</dbReference>
<dbReference type="PANTHER" id="PTHR11138:SF5">
    <property type="entry name" value="METHIONYL-TRNA FORMYLTRANSFERASE, MITOCHONDRIAL"/>
    <property type="match status" value="1"/>
</dbReference>
<gene>
    <name evidence="6" type="ORF">COY29_03975</name>
</gene>
<dbReference type="PANTHER" id="PTHR11138">
    <property type="entry name" value="METHIONYL-TRNA FORMYLTRANSFERASE"/>
    <property type="match status" value="1"/>
</dbReference>
<comment type="similarity">
    <text evidence="1">Belongs to the Fmt family.</text>
</comment>
<dbReference type="Pfam" id="PF02911">
    <property type="entry name" value="Formyl_trans_C"/>
    <property type="match status" value="1"/>
</dbReference>
<dbReference type="InterPro" id="IPR044135">
    <property type="entry name" value="Met-tRNA-FMT_C"/>
</dbReference>
<dbReference type="InterPro" id="IPR005793">
    <property type="entry name" value="Formyl_trans_C"/>
</dbReference>
<evidence type="ECO:0000259" key="4">
    <source>
        <dbReference type="Pfam" id="PF00551"/>
    </source>
</evidence>
<dbReference type="Proteomes" id="UP000229753">
    <property type="component" value="Unassembled WGS sequence"/>
</dbReference>
<accession>A0A2M7TM76</accession>
<sequence length="159" mass="18362">KETGLTIIKVDEEIDHGPIVSQFKEEIKANETSESLLNRLFTLGGQVLTTILPSYLEDKIELRQQNHSQATFTQKLTRESGKMDWSKPADYQERFIRAMFPWPGAWTEVKINNQAKRLKILKAHLQKKKLVLDVVQLEGKKPVTWKQFLEGYPQAKIVS</sequence>
<reference evidence="7" key="1">
    <citation type="submission" date="2017-09" db="EMBL/GenBank/DDBJ databases">
        <title>Depth-based differentiation of microbial function through sediment-hosted aquifers and enrichment of novel symbionts in the deep terrestrial subsurface.</title>
        <authorList>
            <person name="Probst A.J."/>
            <person name="Ladd B."/>
            <person name="Jarett J.K."/>
            <person name="Geller-Mcgrath D.E."/>
            <person name="Sieber C.M.K."/>
            <person name="Emerson J.B."/>
            <person name="Anantharaman K."/>
            <person name="Thomas B.C."/>
            <person name="Malmstrom R."/>
            <person name="Stieglmeier M."/>
            <person name="Klingl A."/>
            <person name="Woyke T."/>
            <person name="Ryan C.M."/>
            <person name="Banfield J.F."/>
        </authorList>
    </citation>
    <scope>NUCLEOTIDE SEQUENCE [LARGE SCALE GENOMIC DNA]</scope>
</reference>
<evidence type="ECO:0000256" key="3">
    <source>
        <dbReference type="ARBA" id="ARBA00022917"/>
    </source>
</evidence>
<evidence type="ECO:0000313" key="7">
    <source>
        <dbReference type="Proteomes" id="UP000229753"/>
    </source>
</evidence>
<dbReference type="InterPro" id="IPR036477">
    <property type="entry name" value="Formyl_transf_N_sf"/>
</dbReference>
<feature type="domain" description="Formyl transferase N-terminal" evidence="4">
    <location>
        <begin position="1"/>
        <end position="50"/>
    </location>
</feature>
<proteinExistence type="inferred from homology"/>
<keyword evidence="3" id="KW-0648">Protein biosynthesis</keyword>
<name>A0A2M7TM76_9BACT</name>
<comment type="caution">
    <text evidence="6">The sequence shown here is derived from an EMBL/GenBank/DDBJ whole genome shotgun (WGS) entry which is preliminary data.</text>
</comment>
<evidence type="ECO:0000256" key="2">
    <source>
        <dbReference type="ARBA" id="ARBA00022679"/>
    </source>
</evidence>
<dbReference type="Pfam" id="PF00551">
    <property type="entry name" value="Formyl_trans_N"/>
    <property type="match status" value="1"/>
</dbReference>
<dbReference type="AlphaFoldDB" id="A0A2M7TM76"/>
<feature type="non-terminal residue" evidence="6">
    <location>
        <position position="1"/>
    </location>
</feature>
<keyword evidence="2" id="KW-0808">Transferase</keyword>
<evidence type="ECO:0000259" key="5">
    <source>
        <dbReference type="Pfam" id="PF02911"/>
    </source>
</evidence>
<dbReference type="CDD" id="cd08704">
    <property type="entry name" value="Met_tRNA_FMT_C"/>
    <property type="match status" value="1"/>
</dbReference>
<feature type="domain" description="Formyl transferase C-terminal" evidence="5">
    <location>
        <begin position="75"/>
        <end position="128"/>
    </location>
</feature>
<dbReference type="PROSITE" id="PS00373">
    <property type="entry name" value="GART"/>
    <property type="match status" value="1"/>
</dbReference>
<dbReference type="InterPro" id="IPR002376">
    <property type="entry name" value="Formyl_transf_N"/>
</dbReference>
<dbReference type="InterPro" id="IPR001555">
    <property type="entry name" value="GART_AS"/>
</dbReference>
<dbReference type="SUPFAM" id="SSF53328">
    <property type="entry name" value="Formyltransferase"/>
    <property type="match status" value="1"/>
</dbReference>
<protein>
    <submittedName>
        <fullName evidence="6">Uncharacterized protein</fullName>
    </submittedName>
</protein>
<evidence type="ECO:0000256" key="1">
    <source>
        <dbReference type="ARBA" id="ARBA00010699"/>
    </source>
</evidence>
<dbReference type="Gene3D" id="3.40.50.12230">
    <property type="match status" value="1"/>
</dbReference>
<dbReference type="GO" id="GO:0005829">
    <property type="term" value="C:cytosol"/>
    <property type="evidence" value="ECO:0007669"/>
    <property type="project" value="TreeGrafter"/>
</dbReference>
<organism evidence="6 7">
    <name type="scientific">Candidatus Woesebacteria bacterium CG_4_10_14_0_2_um_filter_39_14</name>
    <dbReference type="NCBI Taxonomy" id="1975054"/>
    <lineage>
        <taxon>Bacteria</taxon>
        <taxon>Candidatus Woeseibacteriota</taxon>
    </lineage>
</organism>
<dbReference type="InterPro" id="IPR011034">
    <property type="entry name" value="Formyl_transferase-like_C_sf"/>
</dbReference>
<dbReference type="GO" id="GO:0004479">
    <property type="term" value="F:methionyl-tRNA formyltransferase activity"/>
    <property type="evidence" value="ECO:0007669"/>
    <property type="project" value="TreeGrafter"/>
</dbReference>
<evidence type="ECO:0000313" key="6">
    <source>
        <dbReference type="EMBL" id="PIZ48334.1"/>
    </source>
</evidence>